<dbReference type="AlphaFoldDB" id="A0A1V4SZZ4"/>
<reference evidence="2 3" key="1">
    <citation type="submission" date="2017-01" db="EMBL/GenBank/DDBJ databases">
        <title>Genome Sequencing of a Marine Spirillum, Oceanospirillum multiglobuliferum ATCC 33336, from Japan.</title>
        <authorList>
            <person name="Carney J.G."/>
            <person name="Trachtenberg A.M."/>
            <person name="Rheaume B.A."/>
            <person name="Linnane J.D."/>
            <person name="Pitts N.L."/>
            <person name="Mykles D.L."/>
            <person name="Maclea K.S."/>
        </authorList>
    </citation>
    <scope>NUCLEOTIDE SEQUENCE [LARGE SCALE GENOMIC DNA]</scope>
    <source>
        <strain evidence="2 3">ATCC 33336</strain>
    </source>
</reference>
<feature type="non-terminal residue" evidence="2">
    <location>
        <position position="1"/>
    </location>
</feature>
<gene>
    <name evidence="2" type="ORF">BTE48_16970</name>
</gene>
<comment type="caution">
    <text evidence="2">The sequence shown here is derived from an EMBL/GenBank/DDBJ whole genome shotgun (WGS) entry which is preliminary data.</text>
</comment>
<evidence type="ECO:0000313" key="3">
    <source>
        <dbReference type="Proteomes" id="UP000191418"/>
    </source>
</evidence>
<evidence type="ECO:0000256" key="1">
    <source>
        <dbReference type="SAM" id="MobiDB-lite"/>
    </source>
</evidence>
<dbReference type="Proteomes" id="UP000191418">
    <property type="component" value="Unassembled WGS sequence"/>
</dbReference>
<name>A0A1V4SZZ4_9GAMM</name>
<protein>
    <submittedName>
        <fullName evidence="2">Uncharacterized protein</fullName>
    </submittedName>
</protein>
<sequence>IKTLAGLRRELRSGELTSSPGSCCLKATWGKMLPLGSLLDERKSYISAPVFQTPAPGLGLLSPSQAQSPRSPHKSSHTENGKPYYCIFSKENHKLFIHAQAHKTIKIRM</sequence>
<evidence type="ECO:0000313" key="2">
    <source>
        <dbReference type="EMBL" id="OPX53915.1"/>
    </source>
</evidence>
<dbReference type="EMBL" id="MTSM01000247">
    <property type="protein sequence ID" value="OPX53915.1"/>
    <property type="molecule type" value="Genomic_DNA"/>
</dbReference>
<accession>A0A1V4SZZ4</accession>
<feature type="region of interest" description="Disordered" evidence="1">
    <location>
        <begin position="57"/>
        <end position="80"/>
    </location>
</feature>
<organism evidence="2 3">
    <name type="scientific">Oceanospirillum multiglobuliferum</name>
    <dbReference type="NCBI Taxonomy" id="64969"/>
    <lineage>
        <taxon>Bacteria</taxon>
        <taxon>Pseudomonadati</taxon>
        <taxon>Pseudomonadota</taxon>
        <taxon>Gammaproteobacteria</taxon>
        <taxon>Oceanospirillales</taxon>
        <taxon>Oceanospirillaceae</taxon>
        <taxon>Oceanospirillum</taxon>
    </lineage>
</organism>
<keyword evidence="3" id="KW-1185">Reference proteome</keyword>
<proteinExistence type="predicted"/>